<dbReference type="EMBL" id="JAQMWT010000358">
    <property type="protein sequence ID" value="KAJ8603284.1"/>
    <property type="molecule type" value="Genomic_DNA"/>
</dbReference>
<feature type="transmembrane region" description="Helical" evidence="9">
    <location>
        <begin position="122"/>
        <end position="149"/>
    </location>
</feature>
<feature type="compositionally biased region" description="Basic and acidic residues" evidence="8">
    <location>
        <begin position="500"/>
        <end position="510"/>
    </location>
</feature>
<dbReference type="Proteomes" id="UP001230188">
    <property type="component" value="Unassembled WGS sequence"/>
</dbReference>
<feature type="transmembrane region" description="Helical" evidence="9">
    <location>
        <begin position="376"/>
        <end position="396"/>
    </location>
</feature>
<feature type="compositionally biased region" description="Gly residues" evidence="8">
    <location>
        <begin position="489"/>
        <end position="499"/>
    </location>
</feature>
<dbReference type="Pfam" id="PF00083">
    <property type="entry name" value="Sugar_tr"/>
    <property type="match status" value="1"/>
</dbReference>
<proteinExistence type="predicted"/>
<dbReference type="InterPro" id="IPR005828">
    <property type="entry name" value="MFS_sugar_transport-like"/>
</dbReference>
<evidence type="ECO:0000256" key="8">
    <source>
        <dbReference type="SAM" id="MobiDB-lite"/>
    </source>
</evidence>
<feature type="transmembrane region" description="Helical" evidence="9">
    <location>
        <begin position="345"/>
        <end position="369"/>
    </location>
</feature>
<sequence>MRFSSVGASEDDGSARRVSFARKFTASTIGNILEWYDFAVFGGLADVLGDVFFPASTRTASLLEALAVFGAAFVMRPVGGLMFGWIGDTLGRKIALEMSIAMMLVPSVAIGLLPGYSSIGGFATAALVVLRLCQGVAVGGELVTAYVFVAEHAPSRRGAAAWTGLVLDGSNCGTLLGIGMVAVTRAVLSRRDLYRLGWRLCFCLGLPLGATGIALRRGIGNHEPELIKETGRNPLLEVWRTRRAEVASVAGVSALWCGGFYTSFIWMGLFYAERVSGSDPVRGAYAVNAAMLAVLCMLFVPMALTTRTDDPRAGARRALVRGQLGMLLVSMPAFAIVSASRSTPAAIFAQLLIAPCLASFGAGMPYFLVCSFPPEIRVAAIGIAYNVSQALFGGTAPLVQTALAEVHPVLPGVALSFFALLSYLSLRALERIRNKSVNPSKKIAKLPSIELSTTTTTTTTATKQPPRDDDDNNNSGKAPDTLPPVDVGDLGGLELQGGGDAKEEESAGLC</sequence>
<evidence type="ECO:0000256" key="2">
    <source>
        <dbReference type="ARBA" id="ARBA00022448"/>
    </source>
</evidence>
<dbReference type="PROSITE" id="PS50850">
    <property type="entry name" value="MFS"/>
    <property type="match status" value="1"/>
</dbReference>
<keyword evidence="7 9" id="KW-0472">Membrane</keyword>
<dbReference type="InterPro" id="IPR020846">
    <property type="entry name" value="MFS_dom"/>
</dbReference>
<feature type="region of interest" description="Disordered" evidence="8">
    <location>
        <begin position="454"/>
        <end position="510"/>
    </location>
</feature>
<gene>
    <name evidence="11" type="ORF">CTAYLR_006951</name>
</gene>
<name>A0AAD7UDK8_9STRA</name>
<dbReference type="GO" id="GO:0005886">
    <property type="term" value="C:plasma membrane"/>
    <property type="evidence" value="ECO:0007669"/>
    <property type="project" value="UniProtKB-SubCell"/>
</dbReference>
<keyword evidence="3" id="KW-1003">Cell membrane</keyword>
<keyword evidence="5" id="KW-0769">Symport</keyword>
<reference evidence="11" key="1">
    <citation type="submission" date="2023-01" db="EMBL/GenBank/DDBJ databases">
        <title>Metagenome sequencing of chrysophaentin producing Chrysophaeum taylorii.</title>
        <authorList>
            <person name="Davison J."/>
            <person name="Bewley C."/>
        </authorList>
    </citation>
    <scope>NUCLEOTIDE SEQUENCE</scope>
    <source>
        <strain evidence="11">NIES-1699</strain>
    </source>
</reference>
<evidence type="ECO:0000256" key="7">
    <source>
        <dbReference type="ARBA" id="ARBA00023136"/>
    </source>
</evidence>
<organism evidence="11 12">
    <name type="scientific">Chrysophaeum taylorii</name>
    <dbReference type="NCBI Taxonomy" id="2483200"/>
    <lineage>
        <taxon>Eukaryota</taxon>
        <taxon>Sar</taxon>
        <taxon>Stramenopiles</taxon>
        <taxon>Ochrophyta</taxon>
        <taxon>Pelagophyceae</taxon>
        <taxon>Pelagomonadales</taxon>
        <taxon>Pelagomonadaceae</taxon>
        <taxon>Chrysophaeum</taxon>
    </lineage>
</organism>
<keyword evidence="2" id="KW-0813">Transport</keyword>
<protein>
    <recommendedName>
        <fullName evidence="10">Major facilitator superfamily (MFS) profile domain-containing protein</fullName>
    </recommendedName>
</protein>
<evidence type="ECO:0000256" key="4">
    <source>
        <dbReference type="ARBA" id="ARBA00022692"/>
    </source>
</evidence>
<evidence type="ECO:0000256" key="3">
    <source>
        <dbReference type="ARBA" id="ARBA00022475"/>
    </source>
</evidence>
<evidence type="ECO:0000313" key="12">
    <source>
        <dbReference type="Proteomes" id="UP001230188"/>
    </source>
</evidence>
<dbReference type="AlphaFoldDB" id="A0AAD7UDK8"/>
<dbReference type="InterPro" id="IPR051084">
    <property type="entry name" value="H+-coupled_symporters"/>
</dbReference>
<dbReference type="PANTHER" id="PTHR43528">
    <property type="entry name" value="ALPHA-KETOGLUTARATE PERMEASE"/>
    <property type="match status" value="1"/>
</dbReference>
<feature type="transmembrane region" description="Helical" evidence="9">
    <location>
        <begin position="284"/>
        <end position="306"/>
    </location>
</feature>
<feature type="transmembrane region" description="Helical" evidence="9">
    <location>
        <begin position="408"/>
        <end position="426"/>
    </location>
</feature>
<keyword evidence="6 9" id="KW-1133">Transmembrane helix</keyword>
<dbReference type="Gene3D" id="1.20.1250.20">
    <property type="entry name" value="MFS general substrate transporter like domains"/>
    <property type="match status" value="1"/>
</dbReference>
<feature type="transmembrane region" description="Helical" evidence="9">
    <location>
        <begin position="249"/>
        <end position="272"/>
    </location>
</feature>
<evidence type="ECO:0000256" key="1">
    <source>
        <dbReference type="ARBA" id="ARBA00004651"/>
    </source>
</evidence>
<dbReference type="SUPFAM" id="SSF103473">
    <property type="entry name" value="MFS general substrate transporter"/>
    <property type="match status" value="1"/>
</dbReference>
<evidence type="ECO:0000256" key="9">
    <source>
        <dbReference type="SAM" id="Phobius"/>
    </source>
</evidence>
<keyword evidence="4 9" id="KW-0812">Transmembrane</keyword>
<evidence type="ECO:0000256" key="5">
    <source>
        <dbReference type="ARBA" id="ARBA00022847"/>
    </source>
</evidence>
<feature type="transmembrane region" description="Helical" evidence="9">
    <location>
        <begin position="65"/>
        <end position="86"/>
    </location>
</feature>
<feature type="transmembrane region" description="Helical" evidence="9">
    <location>
        <begin position="318"/>
        <end position="339"/>
    </location>
</feature>
<feature type="transmembrane region" description="Helical" evidence="9">
    <location>
        <begin position="98"/>
        <end position="116"/>
    </location>
</feature>
<dbReference type="InterPro" id="IPR036259">
    <property type="entry name" value="MFS_trans_sf"/>
</dbReference>
<feature type="transmembrane region" description="Helical" evidence="9">
    <location>
        <begin position="161"/>
        <end position="184"/>
    </location>
</feature>
<evidence type="ECO:0000259" key="10">
    <source>
        <dbReference type="PROSITE" id="PS50850"/>
    </source>
</evidence>
<dbReference type="GO" id="GO:0015293">
    <property type="term" value="F:symporter activity"/>
    <property type="evidence" value="ECO:0007669"/>
    <property type="project" value="UniProtKB-KW"/>
</dbReference>
<comment type="subcellular location">
    <subcellularLocation>
        <location evidence="1">Cell membrane</location>
        <topology evidence="1">Multi-pass membrane protein</topology>
    </subcellularLocation>
</comment>
<accession>A0AAD7UDK8</accession>
<evidence type="ECO:0000313" key="11">
    <source>
        <dbReference type="EMBL" id="KAJ8603284.1"/>
    </source>
</evidence>
<evidence type="ECO:0000256" key="6">
    <source>
        <dbReference type="ARBA" id="ARBA00022989"/>
    </source>
</evidence>
<feature type="domain" description="Major facilitator superfamily (MFS) profile" evidence="10">
    <location>
        <begin position="23"/>
        <end position="437"/>
    </location>
</feature>
<dbReference type="PANTHER" id="PTHR43528:SF1">
    <property type="entry name" value="ALPHA-KETOGLUTARATE PERMEASE"/>
    <property type="match status" value="1"/>
</dbReference>
<keyword evidence="12" id="KW-1185">Reference proteome</keyword>
<comment type="caution">
    <text evidence="11">The sequence shown here is derived from an EMBL/GenBank/DDBJ whole genome shotgun (WGS) entry which is preliminary data.</text>
</comment>